<name>A0ABU2AI11_9ACTN</name>
<dbReference type="Proteomes" id="UP001183604">
    <property type="component" value="Unassembled WGS sequence"/>
</dbReference>
<comment type="caution">
    <text evidence="1">The sequence shown here is derived from an EMBL/GenBank/DDBJ whole genome shotgun (WGS) entry which is preliminary data.</text>
</comment>
<evidence type="ECO:0000313" key="1">
    <source>
        <dbReference type="EMBL" id="MDR7336715.1"/>
    </source>
</evidence>
<evidence type="ECO:0000313" key="2">
    <source>
        <dbReference type="Proteomes" id="UP001183604"/>
    </source>
</evidence>
<proteinExistence type="predicted"/>
<dbReference type="EMBL" id="JAVDYD010000001">
    <property type="protein sequence ID" value="MDR7336715.1"/>
    <property type="molecule type" value="Genomic_DNA"/>
</dbReference>
<gene>
    <name evidence="1" type="ORF">J2S69_000434</name>
</gene>
<sequence length="42" mass="4334">MTSADCSSLTRGGGSGAQAMVISFQLVPMTLLELKAPAPLPW</sequence>
<reference evidence="1 2" key="1">
    <citation type="submission" date="2023-07" db="EMBL/GenBank/DDBJ databases">
        <title>Sequencing the genomes of 1000 actinobacteria strains.</title>
        <authorList>
            <person name="Klenk H.-P."/>
        </authorList>
    </citation>
    <scope>NUCLEOTIDE SEQUENCE [LARGE SCALE GENOMIC DNA]</scope>
    <source>
        <strain evidence="1 2">DSM 44724</strain>
    </source>
</reference>
<accession>A0ABU2AI11</accession>
<organism evidence="1 2">
    <name type="scientific">Glycomyces lechevalierae</name>
    <dbReference type="NCBI Taxonomy" id="256034"/>
    <lineage>
        <taxon>Bacteria</taxon>
        <taxon>Bacillati</taxon>
        <taxon>Actinomycetota</taxon>
        <taxon>Actinomycetes</taxon>
        <taxon>Glycomycetales</taxon>
        <taxon>Glycomycetaceae</taxon>
        <taxon>Glycomyces</taxon>
    </lineage>
</organism>
<keyword evidence="2" id="KW-1185">Reference proteome</keyword>
<protein>
    <submittedName>
        <fullName evidence="1">Uncharacterized protein</fullName>
    </submittedName>
</protein>